<keyword evidence="2" id="KW-0812">Transmembrane</keyword>
<proteinExistence type="predicted"/>
<reference evidence="3 4" key="1">
    <citation type="submission" date="2020-04" db="EMBL/GenBank/DDBJ databases">
        <title>MicrobeNet Type strains.</title>
        <authorList>
            <person name="Nicholson A.C."/>
        </authorList>
    </citation>
    <scope>NUCLEOTIDE SEQUENCE [LARGE SCALE GENOMIC DNA]</scope>
    <source>
        <strain evidence="3 4">JCM 3332</strain>
    </source>
</reference>
<dbReference type="Proteomes" id="UP000570678">
    <property type="component" value="Unassembled WGS sequence"/>
</dbReference>
<dbReference type="EMBL" id="JAAXOT010000005">
    <property type="protein sequence ID" value="NKY56776.1"/>
    <property type="molecule type" value="Genomic_DNA"/>
</dbReference>
<feature type="compositionally biased region" description="Low complexity" evidence="1">
    <location>
        <begin position="40"/>
        <end position="50"/>
    </location>
</feature>
<evidence type="ECO:0000256" key="2">
    <source>
        <dbReference type="SAM" id="Phobius"/>
    </source>
</evidence>
<sequence>MYTRALHLAAFAGKLLSAILAIVATAVFCYFLLHPAPAPSGTTPTPLGPAITTAPADSPPVAH</sequence>
<accession>A0A846YAZ2</accession>
<dbReference type="RefSeq" id="WP_062977357.1">
    <property type="nucleotide sequence ID" value="NZ_JAAXOT010000005.1"/>
</dbReference>
<dbReference type="AlphaFoldDB" id="A0A846YAZ2"/>
<keyword evidence="2" id="KW-0472">Membrane</keyword>
<protein>
    <submittedName>
        <fullName evidence="3">Uncharacterized protein</fullName>
    </submittedName>
</protein>
<feature type="region of interest" description="Disordered" evidence="1">
    <location>
        <begin position="40"/>
        <end position="63"/>
    </location>
</feature>
<comment type="caution">
    <text evidence="3">The sequence shown here is derived from an EMBL/GenBank/DDBJ whole genome shotgun (WGS) entry which is preliminary data.</text>
</comment>
<feature type="transmembrane region" description="Helical" evidence="2">
    <location>
        <begin position="12"/>
        <end position="33"/>
    </location>
</feature>
<evidence type="ECO:0000256" key="1">
    <source>
        <dbReference type="SAM" id="MobiDB-lite"/>
    </source>
</evidence>
<keyword evidence="4" id="KW-1185">Reference proteome</keyword>
<evidence type="ECO:0000313" key="4">
    <source>
        <dbReference type="Proteomes" id="UP000570678"/>
    </source>
</evidence>
<gene>
    <name evidence="3" type="ORF">HGA15_11550</name>
</gene>
<name>A0A846YAZ2_9NOCA</name>
<evidence type="ECO:0000313" key="3">
    <source>
        <dbReference type="EMBL" id="NKY56776.1"/>
    </source>
</evidence>
<keyword evidence="2" id="KW-1133">Transmembrane helix</keyword>
<organism evidence="3 4">
    <name type="scientific">Nocardia flavorosea</name>
    <dbReference type="NCBI Taxonomy" id="53429"/>
    <lineage>
        <taxon>Bacteria</taxon>
        <taxon>Bacillati</taxon>
        <taxon>Actinomycetota</taxon>
        <taxon>Actinomycetes</taxon>
        <taxon>Mycobacteriales</taxon>
        <taxon>Nocardiaceae</taxon>
        <taxon>Nocardia</taxon>
    </lineage>
</organism>